<dbReference type="Pfam" id="PF00512">
    <property type="entry name" value="HisKA"/>
    <property type="match status" value="1"/>
</dbReference>
<dbReference type="GO" id="GO:0005886">
    <property type="term" value="C:plasma membrane"/>
    <property type="evidence" value="ECO:0007669"/>
    <property type="project" value="UniProtKB-SubCell"/>
</dbReference>
<dbReference type="PRINTS" id="PR00344">
    <property type="entry name" value="BCTRLSENSOR"/>
</dbReference>
<organism evidence="13 14">
    <name type="scientific">Desmonostoc muscorum LEGE 12446</name>
    <dbReference type="NCBI Taxonomy" id="1828758"/>
    <lineage>
        <taxon>Bacteria</taxon>
        <taxon>Bacillati</taxon>
        <taxon>Cyanobacteriota</taxon>
        <taxon>Cyanophyceae</taxon>
        <taxon>Nostocales</taxon>
        <taxon>Nostocaceae</taxon>
        <taxon>Desmonostoc</taxon>
    </lineage>
</organism>
<keyword evidence="4" id="KW-1003">Cell membrane</keyword>
<keyword evidence="10" id="KW-0902">Two-component regulatory system</keyword>
<feature type="domain" description="Histidine kinase" evidence="12">
    <location>
        <begin position="1"/>
        <end position="221"/>
    </location>
</feature>
<keyword evidence="9" id="KW-0067">ATP-binding</keyword>
<comment type="subcellular location">
    <subcellularLocation>
        <location evidence="2">Cell membrane</location>
    </subcellularLocation>
</comment>
<gene>
    <name evidence="13" type="ORF">IQ276_16570</name>
</gene>
<dbReference type="FunFam" id="3.30.565.10:FF:000023">
    <property type="entry name" value="PAS domain-containing sensor histidine kinase"/>
    <property type="match status" value="1"/>
</dbReference>
<evidence type="ECO:0000256" key="3">
    <source>
        <dbReference type="ARBA" id="ARBA00012438"/>
    </source>
</evidence>
<comment type="catalytic activity">
    <reaction evidence="1">
        <text>ATP + protein L-histidine = ADP + protein N-phospho-L-histidine.</text>
        <dbReference type="EC" id="2.7.13.3"/>
    </reaction>
</comment>
<dbReference type="SUPFAM" id="SSF55874">
    <property type="entry name" value="ATPase domain of HSP90 chaperone/DNA topoisomerase II/histidine kinase"/>
    <property type="match status" value="1"/>
</dbReference>
<dbReference type="GO" id="GO:0000155">
    <property type="term" value="F:phosphorelay sensor kinase activity"/>
    <property type="evidence" value="ECO:0007669"/>
    <property type="project" value="InterPro"/>
</dbReference>
<dbReference type="Proteomes" id="UP000622533">
    <property type="component" value="Unassembled WGS sequence"/>
</dbReference>
<keyword evidence="5" id="KW-0597">Phosphoprotein</keyword>
<name>A0A8J6ZNM5_DESMC</name>
<accession>A0A8J6ZNM5</accession>
<evidence type="ECO:0000313" key="14">
    <source>
        <dbReference type="Proteomes" id="UP000622533"/>
    </source>
</evidence>
<dbReference type="PANTHER" id="PTHR43711:SF31">
    <property type="entry name" value="HISTIDINE KINASE"/>
    <property type="match status" value="1"/>
</dbReference>
<evidence type="ECO:0000256" key="7">
    <source>
        <dbReference type="ARBA" id="ARBA00022741"/>
    </source>
</evidence>
<dbReference type="PROSITE" id="PS50109">
    <property type="entry name" value="HIS_KIN"/>
    <property type="match status" value="1"/>
</dbReference>
<dbReference type="InterPro" id="IPR036890">
    <property type="entry name" value="HATPase_C_sf"/>
</dbReference>
<comment type="caution">
    <text evidence="13">The sequence shown here is derived from an EMBL/GenBank/DDBJ whole genome shotgun (WGS) entry which is preliminary data.</text>
</comment>
<protein>
    <recommendedName>
        <fullName evidence="3">histidine kinase</fullName>
        <ecNumber evidence="3">2.7.13.3</ecNumber>
    </recommendedName>
</protein>
<keyword evidence="8 13" id="KW-0418">Kinase</keyword>
<keyword evidence="11" id="KW-0472">Membrane</keyword>
<evidence type="ECO:0000256" key="11">
    <source>
        <dbReference type="ARBA" id="ARBA00023136"/>
    </source>
</evidence>
<dbReference type="SMART" id="SM00387">
    <property type="entry name" value="HATPase_c"/>
    <property type="match status" value="1"/>
</dbReference>
<dbReference type="CDD" id="cd16922">
    <property type="entry name" value="HATPase_EvgS-ArcB-TorS-like"/>
    <property type="match status" value="1"/>
</dbReference>
<dbReference type="InterPro" id="IPR036097">
    <property type="entry name" value="HisK_dim/P_sf"/>
</dbReference>
<keyword evidence="6" id="KW-0808">Transferase</keyword>
<dbReference type="PANTHER" id="PTHR43711">
    <property type="entry name" value="TWO-COMPONENT HISTIDINE KINASE"/>
    <property type="match status" value="1"/>
</dbReference>
<evidence type="ECO:0000256" key="5">
    <source>
        <dbReference type="ARBA" id="ARBA00022553"/>
    </source>
</evidence>
<dbReference type="EMBL" id="JADEXS010000215">
    <property type="protein sequence ID" value="MBE9023982.1"/>
    <property type="molecule type" value="Genomic_DNA"/>
</dbReference>
<dbReference type="GO" id="GO:0005524">
    <property type="term" value="F:ATP binding"/>
    <property type="evidence" value="ECO:0007669"/>
    <property type="project" value="UniProtKB-KW"/>
</dbReference>
<dbReference type="InterPro" id="IPR005467">
    <property type="entry name" value="His_kinase_dom"/>
</dbReference>
<proteinExistence type="predicted"/>
<evidence type="ECO:0000256" key="10">
    <source>
        <dbReference type="ARBA" id="ARBA00023012"/>
    </source>
</evidence>
<dbReference type="AlphaFoldDB" id="A0A8J6ZNM5"/>
<evidence type="ECO:0000313" key="13">
    <source>
        <dbReference type="EMBL" id="MBE9023982.1"/>
    </source>
</evidence>
<dbReference type="Gene3D" id="3.30.565.10">
    <property type="entry name" value="Histidine kinase-like ATPase, C-terminal domain"/>
    <property type="match status" value="1"/>
</dbReference>
<dbReference type="Pfam" id="PF02518">
    <property type="entry name" value="HATPase_c"/>
    <property type="match status" value="1"/>
</dbReference>
<dbReference type="InterPro" id="IPR003594">
    <property type="entry name" value="HATPase_dom"/>
</dbReference>
<evidence type="ECO:0000256" key="2">
    <source>
        <dbReference type="ARBA" id="ARBA00004236"/>
    </source>
</evidence>
<evidence type="ECO:0000259" key="12">
    <source>
        <dbReference type="PROSITE" id="PS50109"/>
    </source>
</evidence>
<evidence type="ECO:0000256" key="6">
    <source>
        <dbReference type="ARBA" id="ARBA00022679"/>
    </source>
</evidence>
<keyword evidence="7" id="KW-0547">Nucleotide-binding</keyword>
<sequence>MSQKLKTPLNSMLAIAKTLQNEVCDLLSEQQRQSLNHLEDSARNLWELINDILDLADIESNKMELQVASTSIQELCDSSLSFVKHLALEKNIQLSVQVPEELTPFQVDEERIRQAFINLLSNAIKYTPEGGKVWIEIQPNSTNQHIFFSIVDTGIGIPSDDLFKLFQPLVPDDSSYTRRSANTGLGLLMVQRIVELHGGSVHAESQLGKGSRFTVKLPWRKRAE</sequence>
<dbReference type="SMART" id="SM00388">
    <property type="entry name" value="HisKA"/>
    <property type="match status" value="1"/>
</dbReference>
<keyword evidence="14" id="KW-1185">Reference proteome</keyword>
<evidence type="ECO:0000256" key="1">
    <source>
        <dbReference type="ARBA" id="ARBA00000085"/>
    </source>
</evidence>
<evidence type="ECO:0000256" key="4">
    <source>
        <dbReference type="ARBA" id="ARBA00022475"/>
    </source>
</evidence>
<dbReference type="SUPFAM" id="SSF47384">
    <property type="entry name" value="Homodimeric domain of signal transducing histidine kinase"/>
    <property type="match status" value="1"/>
</dbReference>
<dbReference type="Gene3D" id="1.10.287.130">
    <property type="match status" value="1"/>
</dbReference>
<dbReference type="EC" id="2.7.13.3" evidence="3"/>
<reference evidence="13" key="1">
    <citation type="submission" date="2020-10" db="EMBL/GenBank/DDBJ databases">
        <authorList>
            <person name="Castelo-Branco R."/>
            <person name="Eusebio N."/>
            <person name="Adriana R."/>
            <person name="Vieira A."/>
            <person name="Brugerolle De Fraissinette N."/>
            <person name="Rezende De Castro R."/>
            <person name="Schneider M.P."/>
            <person name="Vasconcelos V."/>
            <person name="Leao P.N."/>
        </authorList>
    </citation>
    <scope>NUCLEOTIDE SEQUENCE</scope>
    <source>
        <strain evidence="13">LEGE 12446</strain>
    </source>
</reference>
<dbReference type="InterPro" id="IPR003661">
    <property type="entry name" value="HisK_dim/P_dom"/>
</dbReference>
<dbReference type="CDD" id="cd00082">
    <property type="entry name" value="HisKA"/>
    <property type="match status" value="1"/>
</dbReference>
<evidence type="ECO:0000256" key="8">
    <source>
        <dbReference type="ARBA" id="ARBA00022777"/>
    </source>
</evidence>
<dbReference type="InterPro" id="IPR004358">
    <property type="entry name" value="Sig_transdc_His_kin-like_C"/>
</dbReference>
<dbReference type="InterPro" id="IPR050736">
    <property type="entry name" value="Sensor_HK_Regulatory"/>
</dbReference>
<evidence type="ECO:0000256" key="9">
    <source>
        <dbReference type="ARBA" id="ARBA00022840"/>
    </source>
</evidence>